<dbReference type="AlphaFoldDB" id="A0A098S7A0"/>
<evidence type="ECO:0000313" key="2">
    <source>
        <dbReference type="Proteomes" id="UP000029736"/>
    </source>
</evidence>
<evidence type="ECO:0008006" key="3">
    <source>
        <dbReference type="Google" id="ProtNLM"/>
    </source>
</evidence>
<organism evidence="1 2">
    <name type="scientific">Phaeodactylibacter xiamenensis</name>
    <dbReference type="NCBI Taxonomy" id="1524460"/>
    <lineage>
        <taxon>Bacteria</taxon>
        <taxon>Pseudomonadati</taxon>
        <taxon>Bacteroidota</taxon>
        <taxon>Saprospiria</taxon>
        <taxon>Saprospirales</taxon>
        <taxon>Haliscomenobacteraceae</taxon>
        <taxon>Phaeodactylibacter</taxon>
    </lineage>
</organism>
<evidence type="ECO:0000313" key="1">
    <source>
        <dbReference type="EMBL" id="KGE86982.1"/>
    </source>
</evidence>
<name>A0A098S7A0_9BACT</name>
<proteinExistence type="predicted"/>
<dbReference type="STRING" id="1524460.IX84_18280"/>
<dbReference type="Proteomes" id="UP000029736">
    <property type="component" value="Unassembled WGS sequence"/>
</dbReference>
<dbReference type="EMBL" id="JPOS01000039">
    <property type="protein sequence ID" value="KGE86982.1"/>
    <property type="molecule type" value="Genomic_DNA"/>
</dbReference>
<gene>
    <name evidence="1" type="ORF">IX84_18280</name>
</gene>
<protein>
    <recommendedName>
        <fullName evidence="3">DUF4625 domain-containing protein</fullName>
    </recommendedName>
</protein>
<reference evidence="1 2" key="1">
    <citation type="journal article" date="2014" name="Int. J. Syst. Evol. Microbiol.">
        <title>Phaeodactylibacter xiamenensis gen. nov., sp. nov., a member of the family Saprospiraceae isolated from the marine alga Phaeodactylum tricornutum.</title>
        <authorList>
            <person name="Chen Z.Jr."/>
            <person name="Lei X."/>
            <person name="Lai Q."/>
            <person name="Li Y."/>
            <person name="Zhang B."/>
            <person name="Zhang J."/>
            <person name="Zhang H."/>
            <person name="Yang L."/>
            <person name="Zheng W."/>
            <person name="Tian Y."/>
            <person name="Yu Z."/>
            <person name="Xu H.Jr."/>
            <person name="Zheng T."/>
        </authorList>
    </citation>
    <scope>NUCLEOTIDE SEQUENCE [LARGE SCALE GENOMIC DNA]</scope>
    <source>
        <strain evidence="1 2">KD52</strain>
    </source>
</reference>
<keyword evidence="2" id="KW-1185">Reference proteome</keyword>
<accession>A0A098S7A0</accession>
<comment type="caution">
    <text evidence="1">The sequence shown here is derived from an EMBL/GenBank/DDBJ whole genome shotgun (WGS) entry which is preliminary data.</text>
</comment>
<dbReference type="Pfam" id="PF15418">
    <property type="entry name" value="DUF4625"/>
    <property type="match status" value="1"/>
</dbReference>
<sequence>MLLISILAGTLTLLWSCDPAVVDVTPPSVRLLEHQPASASAMICGQQEDTVFQLKGGDTLYFRIEFDDDVALSEYKVDIHHNFDCHGHGGGAAPGFSPPTQEGLTQDWSVLETYPLQGSKDQVERWLVVPESVTAGNYHYHIQVLDEAGNDSPFTTFYSLQLQNPADTQAPSIRVDTPASSSFSASKGETIRFSGQVSDDLPLSQGGNGLLFVTYTDLRSGNTFTTSVVEPFTADMDKDYFFDAALNIPSTLVAGDFLFTVRAHDGVRNVAKPVEFQVKVTD</sequence>
<dbReference type="InterPro" id="IPR027829">
    <property type="entry name" value="DUF4625"/>
</dbReference>